<dbReference type="RefSeq" id="WP_282585401.1">
    <property type="nucleotide sequence ID" value="NZ_JAMOIM010000008.1"/>
</dbReference>
<dbReference type="HAMAP" id="MF_01875">
    <property type="entry name" value="Prokaryotic_Ku"/>
    <property type="match status" value="1"/>
</dbReference>
<feature type="domain" description="Ku" evidence="3">
    <location>
        <begin position="55"/>
        <end position="184"/>
    </location>
</feature>
<evidence type="ECO:0000256" key="1">
    <source>
        <dbReference type="ARBA" id="ARBA00023125"/>
    </source>
</evidence>
<protein>
    <recommendedName>
        <fullName evidence="2">Non-homologous end joining protein Ku</fullName>
    </recommendedName>
</protein>
<dbReference type="GO" id="GO:0006303">
    <property type="term" value="P:double-strand break repair via nonhomologous end joining"/>
    <property type="evidence" value="ECO:0007669"/>
    <property type="project" value="UniProtKB-UniRule"/>
</dbReference>
<dbReference type="PANTHER" id="PTHR41251:SF1">
    <property type="entry name" value="NON-HOMOLOGOUS END JOINING PROTEIN KU"/>
    <property type="match status" value="1"/>
</dbReference>
<dbReference type="InterPro" id="IPR016194">
    <property type="entry name" value="SPOC-like_C_dom_sf"/>
</dbReference>
<comment type="caution">
    <text evidence="4">The sequence shown here is derived from an EMBL/GenBank/DDBJ whole genome shotgun (WGS) entry which is preliminary data.</text>
</comment>
<name>A0AA42CIZ2_9HYPH</name>
<proteinExistence type="inferred from homology"/>
<accession>A0AA42CIZ2</accession>
<evidence type="ECO:0000259" key="3">
    <source>
        <dbReference type="SMART" id="SM00559"/>
    </source>
</evidence>
<dbReference type="PIRSF" id="PIRSF006493">
    <property type="entry name" value="Prok_Ku"/>
    <property type="match status" value="1"/>
</dbReference>
<dbReference type="AlphaFoldDB" id="A0AA42CIZ2"/>
<dbReference type="GO" id="GO:0003690">
    <property type="term" value="F:double-stranded DNA binding"/>
    <property type="evidence" value="ECO:0007669"/>
    <property type="project" value="UniProtKB-UniRule"/>
</dbReference>
<reference evidence="4" key="1">
    <citation type="submission" date="2022-05" db="EMBL/GenBank/DDBJ databases">
        <authorList>
            <person name="Pankratov T."/>
        </authorList>
    </citation>
    <scope>NUCLEOTIDE SEQUENCE</scope>
    <source>
        <strain evidence="4">BP6-180914</strain>
    </source>
</reference>
<dbReference type="Gene3D" id="2.40.290.10">
    <property type="match status" value="1"/>
</dbReference>
<dbReference type="SUPFAM" id="SSF100939">
    <property type="entry name" value="SPOC domain-like"/>
    <property type="match status" value="1"/>
</dbReference>
<dbReference type="EMBL" id="JAMOIM010000008">
    <property type="protein sequence ID" value="MCW6509033.1"/>
    <property type="molecule type" value="Genomic_DNA"/>
</dbReference>
<keyword evidence="1 2" id="KW-0238">DNA-binding</keyword>
<dbReference type="NCBIfam" id="TIGR02772">
    <property type="entry name" value="Ku_bact"/>
    <property type="match status" value="1"/>
</dbReference>
<dbReference type="CDD" id="cd00789">
    <property type="entry name" value="KU_like"/>
    <property type="match status" value="1"/>
</dbReference>
<gene>
    <name evidence="2" type="primary">ku</name>
    <name evidence="4" type="ORF">M8523_13475</name>
</gene>
<evidence type="ECO:0000313" key="4">
    <source>
        <dbReference type="EMBL" id="MCW6509033.1"/>
    </source>
</evidence>
<evidence type="ECO:0000313" key="5">
    <source>
        <dbReference type="Proteomes" id="UP001165667"/>
    </source>
</evidence>
<dbReference type="InterPro" id="IPR009187">
    <property type="entry name" value="Prok_Ku"/>
</dbReference>
<keyword evidence="2" id="KW-0233">DNA recombination</keyword>
<evidence type="ECO:0000256" key="2">
    <source>
        <dbReference type="HAMAP-Rule" id="MF_01875"/>
    </source>
</evidence>
<dbReference type="PANTHER" id="PTHR41251">
    <property type="entry name" value="NON-HOMOLOGOUS END JOINING PROTEIN KU"/>
    <property type="match status" value="1"/>
</dbReference>
<keyword evidence="2" id="KW-0227">DNA damage</keyword>
<dbReference type="Proteomes" id="UP001165667">
    <property type="component" value="Unassembled WGS sequence"/>
</dbReference>
<sequence length="267" mass="29733">MASRSFWKGYLKLSLVTCAVTMAPATTESERVRFHTLNRKTGHRVESRYVDAITGRPVDPEDEARGYQRGEGDYVVIEDEDLAAVALDSARTIDIQTFVPKNSIGWVWYDTPHYLAPADQVGEEAFSVIREAMTASGTVGIARLVLYRRERAVLLDPRDRGIVLWTLRFGDEVREGPKPVKSREEDGKTLAMVKRLIDTRTKPWDPAMLTDPVQGNLQDLIAAKEKAGRPAAKRKKGEAPAATNVIDIMDALRKSVAAETGKKKTRP</sequence>
<dbReference type="InterPro" id="IPR006164">
    <property type="entry name" value="DNA_bd_Ku70/Ku80"/>
</dbReference>
<comment type="similarity">
    <text evidence="2">Belongs to the prokaryotic Ku family.</text>
</comment>
<dbReference type="SMART" id="SM00559">
    <property type="entry name" value="Ku78"/>
    <property type="match status" value="1"/>
</dbReference>
<dbReference type="GO" id="GO:0006310">
    <property type="term" value="P:DNA recombination"/>
    <property type="evidence" value="ECO:0007669"/>
    <property type="project" value="UniProtKB-KW"/>
</dbReference>
<dbReference type="Pfam" id="PF02735">
    <property type="entry name" value="Ku"/>
    <property type="match status" value="1"/>
</dbReference>
<comment type="function">
    <text evidence="2">With LigD forms a non-homologous end joining (NHEJ) DNA repair enzyme, which repairs dsDNA breaks with reduced fidelity. Binds linear dsDNA with 5'- and 3'- overhangs but not closed circular dsDNA nor ssDNA. Recruits and stimulates the ligase activity of LigD.</text>
</comment>
<comment type="subunit">
    <text evidence="2">Homodimer. Interacts with LigD.</text>
</comment>
<keyword evidence="5" id="KW-1185">Reference proteome</keyword>
<keyword evidence="2" id="KW-0234">DNA repair</keyword>
<organism evidence="4 5">
    <name type="scientific">Lichenifustis flavocetrariae</name>
    <dbReference type="NCBI Taxonomy" id="2949735"/>
    <lineage>
        <taxon>Bacteria</taxon>
        <taxon>Pseudomonadati</taxon>
        <taxon>Pseudomonadota</taxon>
        <taxon>Alphaproteobacteria</taxon>
        <taxon>Hyphomicrobiales</taxon>
        <taxon>Lichenihabitantaceae</taxon>
        <taxon>Lichenifustis</taxon>
    </lineage>
</organism>